<reference evidence="3 4" key="1">
    <citation type="submission" date="2018-05" db="EMBL/GenBank/DDBJ databases">
        <title>Micromonosporas from Atacama Desert.</title>
        <authorList>
            <person name="Carro L."/>
            <person name="Golinska P."/>
            <person name="Klenk H.-P."/>
            <person name="Goodfellow M."/>
        </authorList>
    </citation>
    <scope>NUCLEOTIDE SEQUENCE [LARGE SCALE GENOMIC DNA]</scope>
    <source>
        <strain evidence="3 4">4G51</strain>
    </source>
</reference>
<dbReference type="EMBL" id="JAXOTQ010000025">
    <property type="protein sequence ID" value="MDZ5491747.1"/>
    <property type="molecule type" value="Genomic_DNA"/>
</dbReference>
<dbReference type="OrthoDB" id="3375999at2"/>
<gene>
    <name evidence="3" type="ORF">DKT69_01885</name>
    <name evidence="2" type="ORF">U2F25_20185</name>
</gene>
<dbReference type="EMBL" id="QGKS01000069">
    <property type="protein sequence ID" value="PWR17123.1"/>
    <property type="molecule type" value="Genomic_DNA"/>
</dbReference>
<dbReference type="Proteomes" id="UP000246050">
    <property type="component" value="Unassembled WGS sequence"/>
</dbReference>
<evidence type="ECO:0000313" key="4">
    <source>
        <dbReference type="Proteomes" id="UP000246050"/>
    </source>
</evidence>
<reference evidence="2 5" key="2">
    <citation type="submission" date="2023-12" db="EMBL/GenBank/DDBJ databases">
        <title>Micromonospora sp. nov., isolated from Atacama Desert.</title>
        <authorList>
            <person name="Carro L."/>
            <person name="Golinska P."/>
            <person name="Klenk H.-P."/>
            <person name="Goodfellow M."/>
        </authorList>
    </citation>
    <scope>NUCLEOTIDE SEQUENCE [LARGE SCALE GENOMIC DNA]</scope>
    <source>
        <strain evidence="2 5">4G53</strain>
    </source>
</reference>
<proteinExistence type="predicted"/>
<evidence type="ECO:0000313" key="2">
    <source>
        <dbReference type="EMBL" id="MDZ5491747.1"/>
    </source>
</evidence>
<evidence type="ECO:0008006" key="6">
    <source>
        <dbReference type="Google" id="ProtNLM"/>
    </source>
</evidence>
<dbReference type="Proteomes" id="UP001290101">
    <property type="component" value="Unassembled WGS sequence"/>
</dbReference>
<evidence type="ECO:0000313" key="3">
    <source>
        <dbReference type="EMBL" id="PWR17123.1"/>
    </source>
</evidence>
<evidence type="ECO:0000256" key="1">
    <source>
        <dbReference type="SAM" id="SignalP"/>
    </source>
</evidence>
<keyword evidence="1" id="KW-0732">Signal</keyword>
<name>A0A317DVU1_9ACTN</name>
<feature type="signal peptide" evidence="1">
    <location>
        <begin position="1"/>
        <end position="29"/>
    </location>
</feature>
<sequence>MTTFLRRKATAAALGVLTLTLAGGGIAAAAQPAAKAPVEVAQPGARQPGAQPPVTAAQARADRAAMKATLAPPAPGTIAWAVVRSDGVLLQHSGNVTGAFRFHCCNAGEYRGQYQVTLDYDVHLKAHSATIGTNDQLNVPPGGEISVAPRTLTPNAVFVQTRSSSGAFADRPFHIVIAN</sequence>
<accession>A0A317DVU1</accession>
<dbReference type="RefSeq" id="WP_109799880.1">
    <property type="nucleotide sequence ID" value="NZ_JAXOTQ010000025.1"/>
</dbReference>
<feature type="chain" id="PRO_5016249563" description="Secreted protein" evidence="1">
    <location>
        <begin position="30"/>
        <end position="179"/>
    </location>
</feature>
<dbReference type="AlphaFoldDB" id="A0A317DVU1"/>
<keyword evidence="5" id="KW-1185">Reference proteome</keyword>
<protein>
    <recommendedName>
        <fullName evidence="6">Secreted protein</fullName>
    </recommendedName>
</protein>
<organism evidence="3 4">
    <name type="scientific">Micromonospora sicca</name>
    <dbReference type="NCBI Taxonomy" id="2202420"/>
    <lineage>
        <taxon>Bacteria</taxon>
        <taxon>Bacillati</taxon>
        <taxon>Actinomycetota</taxon>
        <taxon>Actinomycetes</taxon>
        <taxon>Micromonosporales</taxon>
        <taxon>Micromonosporaceae</taxon>
        <taxon>Micromonospora</taxon>
    </lineage>
</organism>
<comment type="caution">
    <text evidence="3">The sequence shown here is derived from an EMBL/GenBank/DDBJ whole genome shotgun (WGS) entry which is preliminary data.</text>
</comment>
<evidence type="ECO:0000313" key="5">
    <source>
        <dbReference type="Proteomes" id="UP001290101"/>
    </source>
</evidence>